<dbReference type="SUPFAM" id="SSF50193">
    <property type="entry name" value="Ribosomal protein L14"/>
    <property type="match status" value="1"/>
</dbReference>
<dbReference type="InterPro" id="IPR036853">
    <property type="entry name" value="Ribosomal_uL14_sf"/>
</dbReference>
<keyword evidence="2 4" id="KW-0689">Ribosomal protein</keyword>
<dbReference type="InterPro" id="IPR011989">
    <property type="entry name" value="ARM-like"/>
</dbReference>
<dbReference type="Pfam" id="PF00238">
    <property type="entry name" value="Ribosomal_L14"/>
    <property type="match status" value="1"/>
</dbReference>
<dbReference type="Gene3D" id="2.40.150.20">
    <property type="entry name" value="Ribosomal protein L14"/>
    <property type="match status" value="1"/>
</dbReference>
<dbReference type="AlphaFoldDB" id="A0A2G2ZWU0"/>
<evidence type="ECO:0000256" key="5">
    <source>
        <dbReference type="SAM" id="MobiDB-lite"/>
    </source>
</evidence>
<proteinExistence type="inferred from homology"/>
<keyword evidence="8" id="KW-1185">Reference proteome</keyword>
<dbReference type="STRING" id="4072.A0A2G2ZWU0"/>
<protein>
    <submittedName>
        <fullName evidence="7">60S ribosomal protein L23</fullName>
    </submittedName>
</protein>
<dbReference type="Pfam" id="PF07990">
    <property type="entry name" value="NABP"/>
    <property type="match status" value="1"/>
</dbReference>
<accession>A0A2G2ZWU0</accession>
<reference evidence="7 8" key="1">
    <citation type="journal article" date="2014" name="Nat. Genet.">
        <title>Genome sequence of the hot pepper provides insights into the evolution of pungency in Capsicum species.</title>
        <authorList>
            <person name="Kim S."/>
            <person name="Park M."/>
            <person name="Yeom S.I."/>
            <person name="Kim Y.M."/>
            <person name="Lee J.M."/>
            <person name="Lee H.A."/>
            <person name="Seo E."/>
            <person name="Choi J."/>
            <person name="Cheong K."/>
            <person name="Kim K.T."/>
            <person name="Jung K."/>
            <person name="Lee G.W."/>
            <person name="Oh S.K."/>
            <person name="Bae C."/>
            <person name="Kim S.B."/>
            <person name="Lee H.Y."/>
            <person name="Kim S.Y."/>
            <person name="Kim M.S."/>
            <person name="Kang B.C."/>
            <person name="Jo Y.D."/>
            <person name="Yang H.B."/>
            <person name="Jeong H.J."/>
            <person name="Kang W.H."/>
            <person name="Kwon J.K."/>
            <person name="Shin C."/>
            <person name="Lim J.Y."/>
            <person name="Park J.H."/>
            <person name="Huh J.H."/>
            <person name="Kim J.S."/>
            <person name="Kim B.D."/>
            <person name="Cohen O."/>
            <person name="Paran I."/>
            <person name="Suh M.C."/>
            <person name="Lee S.B."/>
            <person name="Kim Y.K."/>
            <person name="Shin Y."/>
            <person name="Noh S.J."/>
            <person name="Park J."/>
            <person name="Seo Y.S."/>
            <person name="Kwon S.Y."/>
            <person name="Kim H.A."/>
            <person name="Park J.M."/>
            <person name="Kim H.J."/>
            <person name="Choi S.B."/>
            <person name="Bosland P.W."/>
            <person name="Reeves G."/>
            <person name="Jo S.H."/>
            <person name="Lee B.W."/>
            <person name="Cho H.T."/>
            <person name="Choi H.S."/>
            <person name="Lee M.S."/>
            <person name="Yu Y."/>
            <person name="Do Choi Y."/>
            <person name="Park B.S."/>
            <person name="van Deynze A."/>
            <person name="Ashrafi H."/>
            <person name="Hill T."/>
            <person name="Kim W.T."/>
            <person name="Pai H.S."/>
            <person name="Ahn H.K."/>
            <person name="Yeam I."/>
            <person name="Giovannoni J.J."/>
            <person name="Rose J.K."/>
            <person name="Sorensen I."/>
            <person name="Lee S.J."/>
            <person name="Kim R.W."/>
            <person name="Choi I.Y."/>
            <person name="Choi B.S."/>
            <person name="Lim J.S."/>
            <person name="Lee Y.H."/>
            <person name="Choi D."/>
        </authorList>
    </citation>
    <scope>NUCLEOTIDE SEQUENCE [LARGE SCALE GENOMIC DNA]</scope>
    <source>
        <strain evidence="8">cv. CM334</strain>
    </source>
</reference>
<dbReference type="InterPro" id="IPR016024">
    <property type="entry name" value="ARM-type_fold"/>
</dbReference>
<comment type="similarity">
    <text evidence="1 4">Belongs to the universal ribosomal protein uL14 family.</text>
</comment>
<dbReference type="InterPro" id="IPR000218">
    <property type="entry name" value="Ribosomal_uL14"/>
</dbReference>
<dbReference type="SUPFAM" id="SSF48371">
    <property type="entry name" value="ARM repeat"/>
    <property type="match status" value="1"/>
</dbReference>
<feature type="region of interest" description="Disordered" evidence="5">
    <location>
        <begin position="164"/>
        <end position="184"/>
    </location>
</feature>
<name>A0A2G2ZWU0_CAPAN</name>
<dbReference type="Gene3D" id="1.25.10.10">
    <property type="entry name" value="Leucine-rich Repeat Variant"/>
    <property type="match status" value="1"/>
</dbReference>
<dbReference type="InterPro" id="IPR012940">
    <property type="entry name" value="NABP"/>
</dbReference>
<feature type="domain" description="Nucleic acid binding NABP" evidence="6">
    <location>
        <begin position="196"/>
        <end position="280"/>
    </location>
</feature>
<dbReference type="EMBL" id="AYRZ02000003">
    <property type="protein sequence ID" value="PHT86416.1"/>
    <property type="molecule type" value="Genomic_DNA"/>
</dbReference>
<evidence type="ECO:0000256" key="2">
    <source>
        <dbReference type="ARBA" id="ARBA00022980"/>
    </source>
</evidence>
<dbReference type="PANTHER" id="PTHR11761">
    <property type="entry name" value="50S/60S RIBOSOMAL PROTEIN L14/L23"/>
    <property type="match status" value="1"/>
</dbReference>
<dbReference type="SMART" id="SM01374">
    <property type="entry name" value="Ribosomal_L14"/>
    <property type="match status" value="1"/>
</dbReference>
<keyword evidence="3 4" id="KW-0687">Ribonucleoprotein</keyword>
<organism evidence="7 8">
    <name type="scientific">Capsicum annuum</name>
    <name type="common">Capsicum pepper</name>
    <dbReference type="NCBI Taxonomy" id="4072"/>
    <lineage>
        <taxon>Eukaryota</taxon>
        <taxon>Viridiplantae</taxon>
        <taxon>Streptophyta</taxon>
        <taxon>Embryophyta</taxon>
        <taxon>Tracheophyta</taxon>
        <taxon>Spermatophyta</taxon>
        <taxon>Magnoliopsida</taxon>
        <taxon>eudicotyledons</taxon>
        <taxon>Gunneridae</taxon>
        <taxon>Pentapetalae</taxon>
        <taxon>asterids</taxon>
        <taxon>lamiids</taxon>
        <taxon>Solanales</taxon>
        <taxon>Solanaceae</taxon>
        <taxon>Solanoideae</taxon>
        <taxon>Capsiceae</taxon>
        <taxon>Capsicum</taxon>
    </lineage>
</organism>
<dbReference type="Proteomes" id="UP000222542">
    <property type="component" value="Unassembled WGS sequence"/>
</dbReference>
<dbReference type="GO" id="GO:0022625">
    <property type="term" value="C:cytosolic large ribosomal subunit"/>
    <property type="evidence" value="ECO:0000318"/>
    <property type="project" value="GO_Central"/>
</dbReference>
<evidence type="ECO:0000259" key="6">
    <source>
        <dbReference type="Pfam" id="PF07990"/>
    </source>
</evidence>
<dbReference type="GO" id="GO:0003735">
    <property type="term" value="F:structural constituent of ribosome"/>
    <property type="evidence" value="ECO:0000318"/>
    <property type="project" value="GO_Central"/>
</dbReference>
<dbReference type="Gramene" id="PHT86416">
    <property type="protein sequence ID" value="PHT86416"/>
    <property type="gene ID" value="T459_08522"/>
</dbReference>
<dbReference type="GO" id="GO:0070180">
    <property type="term" value="F:large ribosomal subunit rRNA binding"/>
    <property type="evidence" value="ECO:0000318"/>
    <property type="project" value="GO_Central"/>
</dbReference>
<comment type="caution">
    <text evidence="7">The sequence shown here is derived from an EMBL/GenBank/DDBJ whole genome shotgun (WGS) entry which is preliminary data.</text>
</comment>
<reference evidence="7 8" key="2">
    <citation type="journal article" date="2017" name="Genome Biol.">
        <title>New reference genome sequences of hot pepper reveal the massive evolution of plant disease-resistance genes by retroduplication.</title>
        <authorList>
            <person name="Kim S."/>
            <person name="Park J."/>
            <person name="Yeom S.I."/>
            <person name="Kim Y.M."/>
            <person name="Seo E."/>
            <person name="Kim K.T."/>
            <person name="Kim M.S."/>
            <person name="Lee J.M."/>
            <person name="Cheong K."/>
            <person name="Shin H.S."/>
            <person name="Kim S.B."/>
            <person name="Han K."/>
            <person name="Lee J."/>
            <person name="Park M."/>
            <person name="Lee H.A."/>
            <person name="Lee H.Y."/>
            <person name="Lee Y."/>
            <person name="Oh S."/>
            <person name="Lee J.H."/>
            <person name="Choi E."/>
            <person name="Choi E."/>
            <person name="Lee S.E."/>
            <person name="Jeon J."/>
            <person name="Kim H."/>
            <person name="Choi G."/>
            <person name="Song H."/>
            <person name="Lee J."/>
            <person name="Lee S.C."/>
            <person name="Kwon J.K."/>
            <person name="Lee H.Y."/>
            <person name="Koo N."/>
            <person name="Hong Y."/>
            <person name="Kim R.W."/>
            <person name="Kang W.H."/>
            <person name="Huh J.H."/>
            <person name="Kang B.C."/>
            <person name="Yang T.J."/>
            <person name="Lee Y.H."/>
            <person name="Bennetzen J.L."/>
            <person name="Choi D."/>
        </authorList>
    </citation>
    <scope>NUCLEOTIDE SEQUENCE [LARGE SCALE GENOMIC DNA]</scope>
    <source>
        <strain evidence="8">cv. CM334</strain>
    </source>
</reference>
<gene>
    <name evidence="7" type="ORF">T459_08522</name>
</gene>
<evidence type="ECO:0000256" key="4">
    <source>
        <dbReference type="RuleBase" id="RU003949"/>
    </source>
</evidence>
<dbReference type="PANTHER" id="PTHR11761:SF44">
    <property type="entry name" value="LARGE RIBOSOMAL SUBUNIT PROTEIN UL14"/>
    <property type="match status" value="1"/>
</dbReference>
<evidence type="ECO:0000256" key="3">
    <source>
        <dbReference type="ARBA" id="ARBA00023274"/>
    </source>
</evidence>
<evidence type="ECO:0000313" key="8">
    <source>
        <dbReference type="Proteomes" id="UP000222542"/>
    </source>
</evidence>
<dbReference type="GO" id="GO:0006412">
    <property type="term" value="P:translation"/>
    <property type="evidence" value="ECO:0007669"/>
    <property type="project" value="InterPro"/>
</dbReference>
<evidence type="ECO:0000313" key="7">
    <source>
        <dbReference type="EMBL" id="PHT86416.1"/>
    </source>
</evidence>
<evidence type="ECO:0000256" key="1">
    <source>
        <dbReference type="ARBA" id="ARBA00010745"/>
    </source>
</evidence>
<sequence length="430" mass="47021">MSKRGRRGFAGNKFRMSLGLPVAATINCANNTRAKNLYIISVNGIGARLNRLPSAFVGDIVMATVKKGKPDLRKKVMPAVIISLRSAIIRPIGKECADLWPRIASVANAIVFEIDNGKALKSVLISVTSYMLGLFLISKAPWVSVQFHKSAGSSTAQLIGTSTPTLRDGVSSPSQYPTLDSPNSSFSSYDLEGYALNDPTVNRESLGTSYMDLIELQKAYLDMLLASQKSQYGLPYPRKSGGLINDYYGNPTLGLNMSYPGSPLAGVGLLNSPFRPGKPTSFRATRVSVLSYQRLKDMLFSSVRTSMGVGSLNKNLKTATTVEKNMVYQEIMPQALYLMTDVFGNYVIQKGEEALCKSKKRKIDLSKSIDKDVGSYRPYISASFEEISVKMMTIRELMSGLPIGPGGSSTTCYSYVAQTDYERVLEDQQE</sequence>